<dbReference type="InterPro" id="IPR042118">
    <property type="entry name" value="QueA_dom1"/>
</dbReference>
<dbReference type="EMBL" id="JACIDK010000001">
    <property type="protein sequence ID" value="MBB3889763.1"/>
    <property type="molecule type" value="Genomic_DNA"/>
</dbReference>
<dbReference type="NCBIfam" id="TIGR00113">
    <property type="entry name" value="queA"/>
    <property type="match status" value="1"/>
</dbReference>
<organism evidence="14 15">
    <name type="scientific">Phenylobacterium haematophilum</name>
    <dbReference type="NCBI Taxonomy" id="98513"/>
    <lineage>
        <taxon>Bacteria</taxon>
        <taxon>Pseudomonadati</taxon>
        <taxon>Pseudomonadota</taxon>
        <taxon>Alphaproteobacteria</taxon>
        <taxon>Caulobacterales</taxon>
        <taxon>Caulobacteraceae</taxon>
        <taxon>Phenylobacterium</taxon>
    </lineage>
</organism>
<dbReference type="GO" id="GO:0005737">
    <property type="term" value="C:cytoplasm"/>
    <property type="evidence" value="ECO:0007669"/>
    <property type="project" value="UniProtKB-SubCell"/>
</dbReference>
<dbReference type="SUPFAM" id="SSF111337">
    <property type="entry name" value="QueA-like"/>
    <property type="match status" value="1"/>
</dbReference>
<dbReference type="Gene3D" id="2.40.10.240">
    <property type="entry name" value="QueA-like"/>
    <property type="match status" value="1"/>
</dbReference>
<evidence type="ECO:0000256" key="4">
    <source>
        <dbReference type="ARBA" id="ARBA00022490"/>
    </source>
</evidence>
<comment type="similarity">
    <text evidence="9 13">Belongs to the QueA family.</text>
</comment>
<evidence type="ECO:0000256" key="6">
    <source>
        <dbReference type="ARBA" id="ARBA00022691"/>
    </source>
</evidence>
<dbReference type="InterPro" id="IPR036100">
    <property type="entry name" value="QueA_sf"/>
</dbReference>
<evidence type="ECO:0000256" key="7">
    <source>
        <dbReference type="ARBA" id="ARBA00022785"/>
    </source>
</evidence>
<comment type="pathway">
    <text evidence="2 13">tRNA modification; tRNA-queuosine biosynthesis.</text>
</comment>
<dbReference type="Pfam" id="PF02547">
    <property type="entry name" value="Queuosine_synth"/>
    <property type="match status" value="1"/>
</dbReference>
<keyword evidence="5 13" id="KW-0808">Transferase</keyword>
<dbReference type="FunFam" id="3.40.1780.10:FF:000001">
    <property type="entry name" value="S-adenosylmethionine:tRNA ribosyltransferase-isomerase"/>
    <property type="match status" value="1"/>
</dbReference>
<gene>
    <name evidence="13" type="primary">queA</name>
    <name evidence="14" type="ORF">GGQ61_000460</name>
</gene>
<dbReference type="RefSeq" id="WP_183769760.1">
    <property type="nucleotide sequence ID" value="NZ_JACIDK010000001.1"/>
</dbReference>
<evidence type="ECO:0000256" key="13">
    <source>
        <dbReference type="HAMAP-Rule" id="MF_00113"/>
    </source>
</evidence>
<comment type="catalytic activity">
    <reaction evidence="8 13">
        <text>7-aminomethyl-7-carbaguanosine(34) in tRNA + S-adenosyl-L-methionine = epoxyqueuosine(34) in tRNA + adenine + L-methionine + 2 H(+)</text>
        <dbReference type="Rhea" id="RHEA:32155"/>
        <dbReference type="Rhea" id="RHEA-COMP:10342"/>
        <dbReference type="Rhea" id="RHEA-COMP:18582"/>
        <dbReference type="ChEBI" id="CHEBI:15378"/>
        <dbReference type="ChEBI" id="CHEBI:16708"/>
        <dbReference type="ChEBI" id="CHEBI:57844"/>
        <dbReference type="ChEBI" id="CHEBI:59789"/>
        <dbReference type="ChEBI" id="CHEBI:82833"/>
        <dbReference type="ChEBI" id="CHEBI:194443"/>
        <dbReference type="EC" id="2.4.99.17"/>
    </reaction>
</comment>
<dbReference type="PANTHER" id="PTHR30307:SF0">
    <property type="entry name" value="S-ADENOSYLMETHIONINE:TRNA RIBOSYLTRANSFERASE-ISOMERASE"/>
    <property type="match status" value="1"/>
</dbReference>
<evidence type="ECO:0000313" key="14">
    <source>
        <dbReference type="EMBL" id="MBB3889763.1"/>
    </source>
</evidence>
<comment type="subcellular location">
    <subcellularLocation>
        <location evidence="1 13">Cytoplasm</location>
    </subcellularLocation>
</comment>
<dbReference type="AlphaFoldDB" id="A0A839ZWH0"/>
<accession>A0A839ZWH0</accession>
<evidence type="ECO:0000256" key="2">
    <source>
        <dbReference type="ARBA" id="ARBA00004691"/>
    </source>
</evidence>
<proteinExistence type="inferred from homology"/>
<keyword evidence="14" id="KW-0328">Glycosyltransferase</keyword>
<keyword evidence="7 13" id="KW-0671">Queuosine biosynthesis</keyword>
<comment type="subunit">
    <text evidence="3 13">Monomer.</text>
</comment>
<dbReference type="Gene3D" id="3.40.1780.10">
    <property type="entry name" value="QueA-like"/>
    <property type="match status" value="1"/>
</dbReference>
<evidence type="ECO:0000313" key="15">
    <source>
        <dbReference type="Proteomes" id="UP000530564"/>
    </source>
</evidence>
<sequence length="358" mass="38492">MQLSDFDFDLPDDRIALRPVTPRDAARMLLVSKGSPLRDLTVADLPAQLRAGDVLVLNDTRVIPARLKGRRVREGSNVAVEATLHKRLSPSRWSAFMKPGKKLAPGDRVRFGSTDDRACLLGALDATVIEKGEGGEVTLGFDLAGPDLDAAIAERGAMPLPPYIAAKRGEDAQDRADYQTVYADEEGSVAAPTAGLHFTPRLLDELKAMGVTLQFVTLHVGAGTFLPVKTENLSEHRMHAEYGEVDAATASALNAAKAAGGRIVCVGTTSLRLIESATGEDGVVRPFAAETAIFITPGYRFRATDGLMTNFHLPKSTLFMLVSAFAGLETMRAAYAHAIADGYRFYSYGDASLLWRAN</sequence>
<keyword evidence="4 13" id="KW-0963">Cytoplasm</keyword>
<dbReference type="GO" id="GO:0051075">
    <property type="term" value="F:S-adenosylmethionine:tRNA ribosyltransferase-isomerase activity"/>
    <property type="evidence" value="ECO:0007669"/>
    <property type="project" value="UniProtKB-EC"/>
</dbReference>
<evidence type="ECO:0000256" key="3">
    <source>
        <dbReference type="ARBA" id="ARBA00011245"/>
    </source>
</evidence>
<protein>
    <recommendedName>
        <fullName evidence="11 13">S-adenosylmethionine:tRNA ribosyltransferase-isomerase</fullName>
        <ecNumber evidence="10 13">2.4.99.17</ecNumber>
    </recommendedName>
    <alternativeName>
        <fullName evidence="12 13">Queuosine biosynthesis protein QueA</fullName>
    </alternativeName>
</protein>
<dbReference type="NCBIfam" id="NF001140">
    <property type="entry name" value="PRK00147.1"/>
    <property type="match status" value="1"/>
</dbReference>
<dbReference type="InterPro" id="IPR003699">
    <property type="entry name" value="QueA"/>
</dbReference>
<dbReference type="InterPro" id="IPR042119">
    <property type="entry name" value="QueA_dom2"/>
</dbReference>
<dbReference type="HAMAP" id="MF_00113">
    <property type="entry name" value="QueA"/>
    <property type="match status" value="1"/>
</dbReference>
<evidence type="ECO:0000256" key="8">
    <source>
        <dbReference type="ARBA" id="ARBA00052751"/>
    </source>
</evidence>
<dbReference type="EC" id="2.4.99.17" evidence="10 13"/>
<name>A0A839ZWH0_9CAUL</name>
<evidence type="ECO:0000256" key="10">
    <source>
        <dbReference type="ARBA" id="ARBA00066503"/>
    </source>
</evidence>
<dbReference type="UniPathway" id="UPA00392"/>
<keyword evidence="15" id="KW-1185">Reference proteome</keyword>
<reference evidence="14 15" key="1">
    <citation type="submission" date="2020-08" db="EMBL/GenBank/DDBJ databases">
        <title>Genomic Encyclopedia of Type Strains, Phase IV (KMG-IV): sequencing the most valuable type-strain genomes for metagenomic binning, comparative biology and taxonomic classification.</title>
        <authorList>
            <person name="Goeker M."/>
        </authorList>
    </citation>
    <scope>NUCLEOTIDE SEQUENCE [LARGE SCALE GENOMIC DNA]</scope>
    <source>
        <strain evidence="14 15">DSM 21793</strain>
    </source>
</reference>
<evidence type="ECO:0000256" key="9">
    <source>
        <dbReference type="ARBA" id="ARBA00061210"/>
    </source>
</evidence>
<keyword evidence="6 13" id="KW-0949">S-adenosyl-L-methionine</keyword>
<keyword evidence="14" id="KW-0413">Isomerase</keyword>
<evidence type="ECO:0000256" key="12">
    <source>
        <dbReference type="ARBA" id="ARBA00076160"/>
    </source>
</evidence>
<dbReference type="Proteomes" id="UP000530564">
    <property type="component" value="Unassembled WGS sequence"/>
</dbReference>
<dbReference type="PANTHER" id="PTHR30307">
    <property type="entry name" value="S-ADENOSYLMETHIONINE:TRNA RIBOSYLTRANSFERASE-ISOMERASE"/>
    <property type="match status" value="1"/>
</dbReference>
<dbReference type="GO" id="GO:0008616">
    <property type="term" value="P:tRNA queuosine(34) biosynthetic process"/>
    <property type="evidence" value="ECO:0007669"/>
    <property type="project" value="UniProtKB-UniRule"/>
</dbReference>
<evidence type="ECO:0000256" key="1">
    <source>
        <dbReference type="ARBA" id="ARBA00004496"/>
    </source>
</evidence>
<comment type="function">
    <text evidence="13">Transfers and isomerizes the ribose moiety from AdoMet to the 7-aminomethyl group of 7-deazaguanine (preQ1-tRNA) to give epoxyqueuosine (oQ-tRNA).</text>
</comment>
<evidence type="ECO:0000256" key="11">
    <source>
        <dbReference type="ARBA" id="ARBA00069325"/>
    </source>
</evidence>
<evidence type="ECO:0000256" key="5">
    <source>
        <dbReference type="ARBA" id="ARBA00022679"/>
    </source>
</evidence>
<comment type="caution">
    <text evidence="14">The sequence shown here is derived from an EMBL/GenBank/DDBJ whole genome shotgun (WGS) entry which is preliminary data.</text>
</comment>